<organism evidence="7 8">
    <name type="scientific">Cymbomonas tetramitiformis</name>
    <dbReference type="NCBI Taxonomy" id="36881"/>
    <lineage>
        <taxon>Eukaryota</taxon>
        <taxon>Viridiplantae</taxon>
        <taxon>Chlorophyta</taxon>
        <taxon>Pyramimonadophyceae</taxon>
        <taxon>Pyramimonadales</taxon>
        <taxon>Pyramimonadaceae</taxon>
        <taxon>Cymbomonas</taxon>
    </lineage>
</organism>
<evidence type="ECO:0000259" key="6">
    <source>
        <dbReference type="PROSITE" id="PS51194"/>
    </source>
</evidence>
<name>A0AAE0GCD0_9CHLO</name>
<dbReference type="PROSITE" id="PS51194">
    <property type="entry name" value="HELICASE_CTER"/>
    <property type="match status" value="1"/>
</dbReference>
<dbReference type="AlphaFoldDB" id="A0AAE0GCD0"/>
<dbReference type="InterPro" id="IPR029295">
    <property type="entry name" value="SnAC"/>
</dbReference>
<evidence type="ECO:0000313" key="7">
    <source>
        <dbReference type="EMBL" id="KAK3275497.1"/>
    </source>
</evidence>
<feature type="compositionally biased region" description="Basic and acidic residues" evidence="4">
    <location>
        <begin position="661"/>
        <end position="677"/>
    </location>
</feature>
<keyword evidence="2" id="KW-0378">Hydrolase</keyword>
<dbReference type="GO" id="GO:0042393">
    <property type="term" value="F:histone binding"/>
    <property type="evidence" value="ECO:0007669"/>
    <property type="project" value="InterPro"/>
</dbReference>
<dbReference type="PANTHER" id="PTHR10799">
    <property type="entry name" value="SNF2/RAD54 HELICASE FAMILY"/>
    <property type="match status" value="1"/>
</dbReference>
<dbReference type="Pfam" id="PF00271">
    <property type="entry name" value="Helicase_C"/>
    <property type="match status" value="1"/>
</dbReference>
<dbReference type="InterPro" id="IPR027417">
    <property type="entry name" value="P-loop_NTPase"/>
</dbReference>
<dbReference type="PROSITE" id="PS51192">
    <property type="entry name" value="HELICASE_ATP_BIND_1"/>
    <property type="match status" value="1"/>
</dbReference>
<dbReference type="Gene3D" id="3.40.50.10810">
    <property type="entry name" value="Tandem AAA-ATPase domain"/>
    <property type="match status" value="1"/>
</dbReference>
<dbReference type="EMBL" id="LGRX02007190">
    <property type="protein sequence ID" value="KAK3275497.1"/>
    <property type="molecule type" value="Genomic_DNA"/>
</dbReference>
<keyword evidence="8" id="KW-1185">Reference proteome</keyword>
<dbReference type="GO" id="GO:0005524">
    <property type="term" value="F:ATP binding"/>
    <property type="evidence" value="ECO:0007669"/>
    <property type="project" value="InterPro"/>
</dbReference>
<dbReference type="InterPro" id="IPR014001">
    <property type="entry name" value="Helicase_ATP-bd"/>
</dbReference>
<reference evidence="7 8" key="1">
    <citation type="journal article" date="2015" name="Genome Biol. Evol.">
        <title>Comparative Genomics of a Bacterivorous Green Alga Reveals Evolutionary Causalities and Consequences of Phago-Mixotrophic Mode of Nutrition.</title>
        <authorList>
            <person name="Burns J.A."/>
            <person name="Paasch A."/>
            <person name="Narechania A."/>
            <person name="Kim E."/>
        </authorList>
    </citation>
    <scope>NUCLEOTIDE SEQUENCE [LARGE SCALE GENOMIC DNA]</scope>
    <source>
        <strain evidence="7 8">PLY_AMNH</strain>
    </source>
</reference>
<dbReference type="InterPro" id="IPR000330">
    <property type="entry name" value="SNF2_N"/>
</dbReference>
<evidence type="ECO:0000259" key="5">
    <source>
        <dbReference type="PROSITE" id="PS51192"/>
    </source>
</evidence>
<feature type="domain" description="Helicase ATP-binding" evidence="5">
    <location>
        <begin position="28"/>
        <end position="185"/>
    </location>
</feature>
<dbReference type="InterPro" id="IPR038718">
    <property type="entry name" value="SNF2-like_sf"/>
</dbReference>
<evidence type="ECO:0000256" key="2">
    <source>
        <dbReference type="ARBA" id="ARBA00022801"/>
    </source>
</evidence>
<feature type="compositionally biased region" description="Basic residues" evidence="4">
    <location>
        <begin position="710"/>
        <end position="723"/>
    </location>
</feature>
<comment type="caution">
    <text evidence="7">The sequence shown here is derived from an EMBL/GenBank/DDBJ whole genome shotgun (WGS) entry which is preliminary data.</text>
</comment>
<dbReference type="SUPFAM" id="SSF52540">
    <property type="entry name" value="P-loop containing nucleoside triphosphate hydrolases"/>
    <property type="match status" value="2"/>
</dbReference>
<comment type="subcellular location">
    <subcellularLocation>
        <location evidence="1">Nucleus</location>
    </subcellularLocation>
</comment>
<feature type="region of interest" description="Disordered" evidence="4">
    <location>
        <begin position="652"/>
        <end position="723"/>
    </location>
</feature>
<dbReference type="InterPro" id="IPR001650">
    <property type="entry name" value="Helicase_C-like"/>
</dbReference>
<evidence type="ECO:0000313" key="8">
    <source>
        <dbReference type="Proteomes" id="UP001190700"/>
    </source>
</evidence>
<keyword evidence="3" id="KW-0539">Nucleus</keyword>
<proteinExistence type="predicted"/>
<dbReference type="SMART" id="SM00487">
    <property type="entry name" value="DEXDc"/>
    <property type="match status" value="1"/>
</dbReference>
<sequence>MDVVYYDGSPEERRHMRETHLVSHHGQPPLASHAPSVVLGGSTLKAATLGACPHLLGSAVHVYNLREGGRLLEERARWWAAARPAGCARRDGAGTRRCARQNGENNFNVLLTHYDFIIKDKGVLSRVPWNYIVVDEGHRLKNDKSKLSQILMSTFSFKHRLLLTGTPIQNDLHELWALLNFLLPTIFSSAENFEEWFAKPFKGIDTSDAALNEEEQQLIIHRLHNVLRPFLLRRKKKEVEAELPDKVEHILHCDMSAWQKLVYKRILNKENLSDGKKQPRLQNIAMQLRKICNHPYLFIDEEEEDLLSDEDRIRASGKFELLRRLLAKLKATGHRVLLFSQMVQALHIVEDFVAHAGYKFLRLDGTTKNEDRKGQVDIWNAPDSEYFIFMLSTRAGGLGLNLQTADTVIIMDSDWNPQADLQAEDRAHRIGQTKEVRVFTLASKGTIDEHILRRAADKRLIDNKVIQAGMFNNNSDAGERQKMLEQVMRQGSDRLEGDLPSDFEINEKVARNEEEFLLFERMDAEWAERDEGRPRLLVRSFLVPRPPEAGRGGPSARAAMFAAPLAYPMLHESENELPEFAMREDPDEDEEEEAVFDPIREMEHMGVGKRKRGAVCYNEALTDAKWNKYILEEGRDPDVVNREVRYDQRKVKAAKLAEASGTRRGESTTDAATDGRAKAKATADAGGAGHDTEMNPAKLLELPASPDPPKKKRGRPPKNQKKE</sequence>
<dbReference type="InterPro" id="IPR049730">
    <property type="entry name" value="SNF2/RAD54-like_C"/>
</dbReference>
<dbReference type="Pfam" id="PF00176">
    <property type="entry name" value="SNF2-rel_dom"/>
    <property type="match status" value="1"/>
</dbReference>
<feature type="domain" description="Helicase C-terminal" evidence="6">
    <location>
        <begin position="321"/>
        <end position="478"/>
    </location>
</feature>
<evidence type="ECO:0000256" key="4">
    <source>
        <dbReference type="SAM" id="MobiDB-lite"/>
    </source>
</evidence>
<evidence type="ECO:0000256" key="1">
    <source>
        <dbReference type="ARBA" id="ARBA00004123"/>
    </source>
</evidence>
<accession>A0AAE0GCD0</accession>
<evidence type="ECO:0000256" key="3">
    <source>
        <dbReference type="ARBA" id="ARBA00023242"/>
    </source>
</evidence>
<dbReference type="SMART" id="SM00490">
    <property type="entry name" value="HELICc"/>
    <property type="match status" value="1"/>
</dbReference>
<dbReference type="CDD" id="cd18793">
    <property type="entry name" value="SF2_C_SNF"/>
    <property type="match status" value="1"/>
</dbReference>
<dbReference type="SMART" id="SM01314">
    <property type="entry name" value="SnAC"/>
    <property type="match status" value="1"/>
</dbReference>
<dbReference type="Gene3D" id="3.40.50.300">
    <property type="entry name" value="P-loop containing nucleotide triphosphate hydrolases"/>
    <property type="match status" value="1"/>
</dbReference>
<dbReference type="GO" id="GO:0016787">
    <property type="term" value="F:hydrolase activity"/>
    <property type="evidence" value="ECO:0007669"/>
    <property type="project" value="UniProtKB-KW"/>
</dbReference>
<dbReference type="GO" id="GO:0005634">
    <property type="term" value="C:nucleus"/>
    <property type="evidence" value="ECO:0007669"/>
    <property type="project" value="UniProtKB-SubCell"/>
</dbReference>
<protein>
    <submittedName>
        <fullName evidence="7">Uncharacterized protein</fullName>
    </submittedName>
</protein>
<dbReference type="Pfam" id="PF14619">
    <property type="entry name" value="SnAC"/>
    <property type="match status" value="1"/>
</dbReference>
<gene>
    <name evidence="7" type="ORF">CYMTET_16377</name>
</gene>
<dbReference type="Proteomes" id="UP001190700">
    <property type="component" value="Unassembled WGS sequence"/>
</dbReference>